<dbReference type="EMBL" id="JAHHGZ010000002">
    <property type="protein sequence ID" value="MBW4666212.1"/>
    <property type="molecule type" value="Genomic_DNA"/>
</dbReference>
<reference evidence="8" key="1">
    <citation type="submission" date="2021-05" db="EMBL/GenBank/DDBJ databases">
        <authorList>
            <person name="Pietrasiak N."/>
            <person name="Ward R."/>
            <person name="Stajich J.E."/>
            <person name="Kurbessoian T."/>
        </authorList>
    </citation>
    <scope>NUCLEOTIDE SEQUENCE</scope>
    <source>
        <strain evidence="8">GSE-NOS-MK-12-04C</strain>
    </source>
</reference>
<keyword evidence="5" id="KW-0694">RNA-binding</keyword>
<dbReference type="GO" id="GO:0046872">
    <property type="term" value="F:metal ion binding"/>
    <property type="evidence" value="ECO:0007669"/>
    <property type="project" value="UniProtKB-KW"/>
</dbReference>
<feature type="compositionally biased region" description="Basic and acidic residues" evidence="6">
    <location>
        <begin position="435"/>
        <end position="453"/>
    </location>
</feature>
<reference evidence="8" key="2">
    <citation type="journal article" date="2022" name="Microbiol. Resour. Announc.">
        <title>Metagenome Sequencing to Explore Phylogenomics of Terrestrial Cyanobacteria.</title>
        <authorList>
            <person name="Ward R.D."/>
            <person name="Stajich J.E."/>
            <person name="Johansen J.R."/>
            <person name="Huntemann M."/>
            <person name="Clum A."/>
            <person name="Foster B."/>
            <person name="Foster B."/>
            <person name="Roux S."/>
            <person name="Palaniappan K."/>
            <person name="Varghese N."/>
            <person name="Mukherjee S."/>
            <person name="Reddy T.B.K."/>
            <person name="Daum C."/>
            <person name="Copeland A."/>
            <person name="Chen I.A."/>
            <person name="Ivanova N.N."/>
            <person name="Kyrpides N.C."/>
            <person name="Shapiro N."/>
            <person name="Eloe-Fadrosh E.A."/>
            <person name="Pietrasiak N."/>
        </authorList>
    </citation>
    <scope>NUCLEOTIDE SEQUENCE</scope>
    <source>
        <strain evidence="8">GSE-NOS-MK-12-04C</strain>
    </source>
</reference>
<dbReference type="CDD" id="cd04453">
    <property type="entry name" value="S1_RNase_E"/>
    <property type="match status" value="1"/>
</dbReference>
<dbReference type="InterPro" id="IPR004659">
    <property type="entry name" value="RNase_E/G"/>
</dbReference>
<feature type="region of interest" description="Disordered" evidence="6">
    <location>
        <begin position="674"/>
        <end position="726"/>
    </location>
</feature>
<feature type="region of interest" description="Disordered" evidence="6">
    <location>
        <begin position="547"/>
        <end position="574"/>
    </location>
</feature>
<protein>
    <submittedName>
        <fullName evidence="8">Rne/Rng family ribonuclease</fullName>
    </submittedName>
</protein>
<evidence type="ECO:0000256" key="6">
    <source>
        <dbReference type="SAM" id="MobiDB-lite"/>
    </source>
</evidence>
<evidence type="ECO:0000259" key="7">
    <source>
        <dbReference type="PROSITE" id="PS50126"/>
    </source>
</evidence>
<dbReference type="InterPro" id="IPR019307">
    <property type="entry name" value="RNA-bd_AU-1/RNase_E/G"/>
</dbReference>
<evidence type="ECO:0000256" key="5">
    <source>
        <dbReference type="ARBA" id="ARBA00022884"/>
    </source>
</evidence>
<dbReference type="SMART" id="SM00316">
    <property type="entry name" value="S1"/>
    <property type="match status" value="1"/>
</dbReference>
<evidence type="ECO:0000256" key="3">
    <source>
        <dbReference type="ARBA" id="ARBA00022801"/>
    </source>
</evidence>
<dbReference type="Pfam" id="PF10150">
    <property type="entry name" value="RNase_E_G"/>
    <property type="match status" value="1"/>
</dbReference>
<evidence type="ECO:0000256" key="2">
    <source>
        <dbReference type="ARBA" id="ARBA00022723"/>
    </source>
</evidence>
<dbReference type="GO" id="GO:0016787">
    <property type="term" value="F:hydrolase activity"/>
    <property type="evidence" value="ECO:0007669"/>
    <property type="project" value="UniProtKB-KW"/>
</dbReference>
<dbReference type="InterPro" id="IPR012340">
    <property type="entry name" value="NA-bd_OB-fold"/>
</dbReference>
<dbReference type="AlphaFoldDB" id="A0A951QHL9"/>
<feature type="compositionally biased region" description="Acidic residues" evidence="6">
    <location>
        <begin position="674"/>
        <end position="698"/>
    </location>
</feature>
<feature type="compositionally biased region" description="Basic and acidic residues" evidence="6">
    <location>
        <begin position="558"/>
        <end position="574"/>
    </location>
</feature>
<dbReference type="GO" id="GO:0005737">
    <property type="term" value="C:cytoplasm"/>
    <property type="evidence" value="ECO:0007669"/>
    <property type="project" value="TreeGrafter"/>
</dbReference>
<dbReference type="Proteomes" id="UP000729701">
    <property type="component" value="Unassembled WGS sequence"/>
</dbReference>
<evidence type="ECO:0000313" key="8">
    <source>
        <dbReference type="EMBL" id="MBW4666212.1"/>
    </source>
</evidence>
<dbReference type="PANTHER" id="PTHR30001">
    <property type="entry name" value="RIBONUCLEASE"/>
    <property type="match status" value="1"/>
</dbReference>
<dbReference type="GO" id="GO:0004540">
    <property type="term" value="F:RNA nuclease activity"/>
    <property type="evidence" value="ECO:0007669"/>
    <property type="project" value="InterPro"/>
</dbReference>
<feature type="domain" description="S1 motif" evidence="7">
    <location>
        <begin position="35"/>
        <end position="117"/>
    </location>
</feature>
<keyword evidence="4" id="KW-0460">Magnesium</keyword>
<dbReference type="NCBIfam" id="TIGR00757">
    <property type="entry name" value="RNaseEG"/>
    <property type="match status" value="1"/>
</dbReference>
<dbReference type="GO" id="GO:0003723">
    <property type="term" value="F:RNA binding"/>
    <property type="evidence" value="ECO:0007669"/>
    <property type="project" value="UniProtKB-KW"/>
</dbReference>
<evidence type="ECO:0000256" key="4">
    <source>
        <dbReference type="ARBA" id="ARBA00022842"/>
    </source>
</evidence>
<dbReference type="PANTHER" id="PTHR30001:SF0">
    <property type="entry name" value="RIBONUCLEASE G"/>
    <property type="match status" value="1"/>
</dbReference>
<sequence length="726" mass="80970">MPKQIIIAEQHQIAAVFSEDQIQELVVATGHHQIGDIYLGVVENVLPGIDAAFVNIGDPERNGFIHVTDLGPLKLKRTAAAITELLAPQQKVLVQVMKEPTGTKGPRLTGNITLPGRYVVLMPYGRGVNLSRRIKSENERNRLRALAILIKPAGMGLLVRTEAEGKPEEAIIEDLEALQKQWEAIQLEAQSTRAPALLNRDDDFIQRVLRDMYGADVNRIVVDSSTGLKRVKQYLQNWSGGQTPQGLLIDHHRDRSPILEYFRISAAIREALKPRVDLPSGGYIIIEPTEALTVIDVNSGSFTRSATARETVLWTNCESATEIARQLRLRNIAGVIVVDFIDMESRRDQLQVLEHFNKALKADKARPQIAQLTELGLVELTRKRQGQNVYELFGQTCPTCGGLGHILHLPGETENRVTPAGEIPERFVSSVPQPREQREQREPREQKEQREPRLPVARLSEPREPYEAFTEGFDPDSELAPLNLINHPSYNELGDNKRRVRRRNSNRIGINGGNGKDEPSPRMPNPLALVNEPDDMDIEADISAVTDLPSPTIGRAGWGERTERSSSRSLKVEPVKPVVEPPEIVSVEMPHQEQDVYALMGVSPLIKLNREVKNPKSVIINVTAPGQSSANQVEVTPESTVVETRSIVNPKPAIEPLPETEIETQIELELELELETEIPTEIETETETETFDVPETSEVEEKVVDEQPDSSTLTAKRRTRKRSSAS</sequence>
<dbReference type="SUPFAM" id="SSF50249">
    <property type="entry name" value="Nucleic acid-binding proteins"/>
    <property type="match status" value="1"/>
</dbReference>
<proteinExistence type="predicted"/>
<gene>
    <name evidence="8" type="ORF">KME60_01920</name>
</gene>
<dbReference type="Gene3D" id="2.40.50.140">
    <property type="entry name" value="Nucleic acid-binding proteins"/>
    <property type="match status" value="1"/>
</dbReference>
<keyword evidence="3" id="KW-0378">Hydrolase</keyword>
<feature type="compositionally biased region" description="Basic residues" evidence="6">
    <location>
        <begin position="715"/>
        <end position="726"/>
    </location>
</feature>
<name>A0A951QHL9_9CYAN</name>
<dbReference type="InterPro" id="IPR003029">
    <property type="entry name" value="S1_domain"/>
</dbReference>
<keyword evidence="2" id="KW-0479">Metal-binding</keyword>
<feature type="region of interest" description="Disordered" evidence="6">
    <location>
        <begin position="424"/>
        <end position="462"/>
    </location>
</feature>
<evidence type="ECO:0000313" key="9">
    <source>
        <dbReference type="Proteomes" id="UP000729701"/>
    </source>
</evidence>
<evidence type="ECO:0000256" key="1">
    <source>
        <dbReference type="ARBA" id="ARBA00001946"/>
    </source>
</evidence>
<comment type="caution">
    <text evidence="8">The sequence shown here is derived from an EMBL/GenBank/DDBJ whole genome shotgun (WGS) entry which is preliminary data.</text>
</comment>
<accession>A0A951QHL9</accession>
<dbReference type="PROSITE" id="PS50126">
    <property type="entry name" value="S1"/>
    <property type="match status" value="1"/>
</dbReference>
<organism evidence="8 9">
    <name type="scientific">Cyanomargarita calcarea GSE-NOS-MK-12-04C</name>
    <dbReference type="NCBI Taxonomy" id="2839659"/>
    <lineage>
        <taxon>Bacteria</taxon>
        <taxon>Bacillati</taxon>
        <taxon>Cyanobacteriota</taxon>
        <taxon>Cyanophyceae</taxon>
        <taxon>Nostocales</taxon>
        <taxon>Cyanomargaritaceae</taxon>
        <taxon>Cyanomargarita</taxon>
    </lineage>
</organism>
<comment type="cofactor">
    <cofactor evidence="1">
        <name>Mg(2+)</name>
        <dbReference type="ChEBI" id="CHEBI:18420"/>
    </cofactor>
</comment>
<dbReference type="GO" id="GO:0006364">
    <property type="term" value="P:rRNA processing"/>
    <property type="evidence" value="ECO:0007669"/>
    <property type="project" value="TreeGrafter"/>
</dbReference>